<dbReference type="SMART" id="SM00389">
    <property type="entry name" value="HOX"/>
    <property type="match status" value="3"/>
</dbReference>
<dbReference type="AlphaFoldDB" id="A0A4Y9ZCP3"/>
<feature type="DNA-binding region" description="Homeobox" evidence="4">
    <location>
        <begin position="197"/>
        <end position="256"/>
    </location>
</feature>
<dbReference type="Pfam" id="PF00046">
    <property type="entry name" value="Homeodomain"/>
    <property type="match status" value="3"/>
</dbReference>
<feature type="DNA-binding region" description="Homeobox" evidence="4">
    <location>
        <begin position="26"/>
        <end position="85"/>
    </location>
</feature>
<proteinExistence type="predicted"/>
<dbReference type="GO" id="GO:0000978">
    <property type="term" value="F:RNA polymerase II cis-regulatory region sequence-specific DNA binding"/>
    <property type="evidence" value="ECO:0007669"/>
    <property type="project" value="TreeGrafter"/>
</dbReference>
<feature type="region of interest" description="Disordered" evidence="6">
    <location>
        <begin position="394"/>
        <end position="505"/>
    </location>
</feature>
<dbReference type="GO" id="GO:0005634">
    <property type="term" value="C:nucleus"/>
    <property type="evidence" value="ECO:0007669"/>
    <property type="project" value="UniProtKB-SubCell"/>
</dbReference>
<comment type="subcellular location">
    <subcellularLocation>
        <location evidence="4 5">Nucleus</location>
    </subcellularLocation>
</comment>
<dbReference type="InterPro" id="IPR001356">
    <property type="entry name" value="HD"/>
</dbReference>
<feature type="compositionally biased region" description="Polar residues" evidence="6">
    <location>
        <begin position="491"/>
        <end position="500"/>
    </location>
</feature>
<feature type="compositionally biased region" description="Polar residues" evidence="6">
    <location>
        <begin position="1"/>
        <end position="10"/>
    </location>
</feature>
<dbReference type="PROSITE" id="PS50071">
    <property type="entry name" value="HOMEOBOX_2"/>
    <property type="match status" value="3"/>
</dbReference>
<feature type="compositionally biased region" description="Low complexity" evidence="6">
    <location>
        <begin position="312"/>
        <end position="331"/>
    </location>
</feature>
<comment type="caution">
    <text evidence="8">The sequence shown here is derived from an EMBL/GenBank/DDBJ whole genome shotgun (WGS) entry which is preliminary data.</text>
</comment>
<evidence type="ECO:0000256" key="1">
    <source>
        <dbReference type="ARBA" id="ARBA00023125"/>
    </source>
</evidence>
<feature type="region of interest" description="Disordered" evidence="6">
    <location>
        <begin position="249"/>
        <end position="348"/>
    </location>
</feature>
<feature type="domain" description="Homeobox" evidence="7">
    <location>
        <begin position="337"/>
        <end position="397"/>
    </location>
</feature>
<feature type="domain" description="Homeobox" evidence="7">
    <location>
        <begin position="195"/>
        <end position="255"/>
    </location>
</feature>
<name>A0A4Y9ZCP3_9AGAM</name>
<protein>
    <recommendedName>
        <fullName evidence="7">Homeobox domain-containing protein</fullName>
    </recommendedName>
</protein>
<feature type="domain" description="Homeobox" evidence="7">
    <location>
        <begin position="24"/>
        <end position="84"/>
    </location>
</feature>
<keyword evidence="2 4" id="KW-0371">Homeobox</keyword>
<keyword evidence="3 4" id="KW-0539">Nucleus</keyword>
<dbReference type="Gene3D" id="1.10.10.60">
    <property type="entry name" value="Homeodomain-like"/>
    <property type="match status" value="3"/>
</dbReference>
<evidence type="ECO:0000256" key="3">
    <source>
        <dbReference type="ARBA" id="ARBA00023242"/>
    </source>
</evidence>
<dbReference type="InterPro" id="IPR050460">
    <property type="entry name" value="Distal-less_Homeobox_TF"/>
</dbReference>
<reference evidence="8 9" key="1">
    <citation type="submission" date="2019-02" db="EMBL/GenBank/DDBJ databases">
        <title>Genome sequencing of the rare red list fungi Dentipellis fragilis.</title>
        <authorList>
            <person name="Buettner E."/>
            <person name="Kellner H."/>
        </authorList>
    </citation>
    <scope>NUCLEOTIDE SEQUENCE [LARGE SCALE GENOMIC DNA]</scope>
    <source>
        <strain evidence="8 9">DSM 105465</strain>
    </source>
</reference>
<feature type="compositionally biased region" description="Acidic residues" evidence="6">
    <location>
        <begin position="440"/>
        <end position="455"/>
    </location>
</feature>
<evidence type="ECO:0000256" key="6">
    <source>
        <dbReference type="SAM" id="MobiDB-lite"/>
    </source>
</evidence>
<feature type="DNA-binding region" description="Homeobox" evidence="4">
    <location>
        <begin position="339"/>
        <end position="398"/>
    </location>
</feature>
<sequence length="547" mass="61116">MEQSFSSWPQPSEAPSKLPEEPKDKPKKPRHRHTAVQLAALNELYDKNEHPSLDERTALAERLGMETKTVNAWFQNKRASAKKRHRGAPPAALELPPISSLLASTSSISAPAAPSDFDDTEFHTTSPPPRLDNRMPAKTALDHKAHLSEPYAVDHEPGLHNLPLIDSPPPQQLSAFYAGNPDHRHTYESNNREMLPRPRMRMRPTPQQTEQLRKYYQKNQHPSKDEREELARQIGMRGQSVTNWFQNQRSLARKRQDEDAETASLVSMHDKPKSEEYSNESRRYSPYPPASDHPSLRLRSSHPSISTLTNGATRSPSVPPSVASATSRASPYNSVPPSQRPRRTRPEPHQLEALQKLYNRTSSPSIDERTALALEVGMDVAKVTNWFRNLRQTARKRAKKPGDDGDTDSLQLGSASASRAATPSYGSWSSGSLDDHGMDTEVDEADPEPMDEDNYETVRRSGHSDAGSDEEYQEAVTPSPEPSPSPPPPSLNSATFTAVSRSHRPRMGMDVVEPVPYPDIEKIPERMSGVKVEDALLLLGFHHHIVH</sequence>
<evidence type="ECO:0000256" key="2">
    <source>
        <dbReference type="ARBA" id="ARBA00023155"/>
    </source>
</evidence>
<dbReference type="PANTHER" id="PTHR24327:SF41">
    <property type="entry name" value="BRAIN-SPECIFIC HOMEOBOX PROTEIN"/>
    <property type="match status" value="1"/>
</dbReference>
<feature type="compositionally biased region" description="Low complexity" evidence="6">
    <location>
        <begin position="106"/>
        <end position="115"/>
    </location>
</feature>
<dbReference type="InterPro" id="IPR009057">
    <property type="entry name" value="Homeodomain-like_sf"/>
</dbReference>
<dbReference type="PANTHER" id="PTHR24327">
    <property type="entry name" value="HOMEOBOX PROTEIN"/>
    <property type="match status" value="1"/>
</dbReference>
<feature type="compositionally biased region" description="Polar residues" evidence="6">
    <location>
        <begin position="301"/>
        <end position="311"/>
    </location>
</feature>
<evidence type="ECO:0000259" key="7">
    <source>
        <dbReference type="PROSITE" id="PS50071"/>
    </source>
</evidence>
<organism evidence="8 9">
    <name type="scientific">Dentipellis fragilis</name>
    <dbReference type="NCBI Taxonomy" id="205917"/>
    <lineage>
        <taxon>Eukaryota</taxon>
        <taxon>Fungi</taxon>
        <taxon>Dikarya</taxon>
        <taxon>Basidiomycota</taxon>
        <taxon>Agaricomycotina</taxon>
        <taxon>Agaricomycetes</taxon>
        <taxon>Russulales</taxon>
        <taxon>Hericiaceae</taxon>
        <taxon>Dentipellis</taxon>
    </lineage>
</organism>
<dbReference type="EMBL" id="SEOQ01000063">
    <property type="protein sequence ID" value="TFY71179.1"/>
    <property type="molecule type" value="Genomic_DNA"/>
</dbReference>
<feature type="compositionally biased region" description="Polar residues" evidence="6">
    <location>
        <begin position="408"/>
        <end position="432"/>
    </location>
</feature>
<feature type="region of interest" description="Disordered" evidence="6">
    <location>
        <begin position="1"/>
        <end position="35"/>
    </location>
</feature>
<dbReference type="GO" id="GO:0000981">
    <property type="term" value="F:DNA-binding transcription factor activity, RNA polymerase II-specific"/>
    <property type="evidence" value="ECO:0007669"/>
    <property type="project" value="InterPro"/>
</dbReference>
<keyword evidence="9" id="KW-1185">Reference proteome</keyword>
<evidence type="ECO:0000256" key="4">
    <source>
        <dbReference type="PROSITE-ProRule" id="PRU00108"/>
    </source>
</evidence>
<dbReference type="InterPro" id="IPR017970">
    <property type="entry name" value="Homeobox_CS"/>
</dbReference>
<dbReference type="CDD" id="cd00086">
    <property type="entry name" value="homeodomain"/>
    <property type="match status" value="3"/>
</dbReference>
<keyword evidence="1 4" id="KW-0238">DNA-binding</keyword>
<feature type="compositionally biased region" description="Basic and acidic residues" evidence="6">
    <location>
        <begin position="268"/>
        <end position="283"/>
    </location>
</feature>
<feature type="region of interest" description="Disordered" evidence="6">
    <location>
        <begin position="106"/>
        <end position="135"/>
    </location>
</feature>
<dbReference type="Proteomes" id="UP000298327">
    <property type="component" value="Unassembled WGS sequence"/>
</dbReference>
<evidence type="ECO:0000256" key="5">
    <source>
        <dbReference type="RuleBase" id="RU000682"/>
    </source>
</evidence>
<dbReference type="SUPFAM" id="SSF46689">
    <property type="entry name" value="Homeodomain-like"/>
    <property type="match status" value="3"/>
</dbReference>
<evidence type="ECO:0000313" key="9">
    <source>
        <dbReference type="Proteomes" id="UP000298327"/>
    </source>
</evidence>
<feature type="compositionally biased region" description="Basic residues" evidence="6">
    <location>
        <begin position="25"/>
        <end position="34"/>
    </location>
</feature>
<dbReference type="STRING" id="205917.A0A4Y9ZCP3"/>
<gene>
    <name evidence="8" type="ORF">EVG20_g1836</name>
</gene>
<feature type="compositionally biased region" description="Pro residues" evidence="6">
    <location>
        <begin position="479"/>
        <end position="490"/>
    </location>
</feature>
<accession>A0A4Y9ZCP3</accession>
<dbReference type="OrthoDB" id="6159439at2759"/>
<evidence type="ECO:0000313" key="8">
    <source>
        <dbReference type="EMBL" id="TFY71179.1"/>
    </source>
</evidence>
<dbReference type="PROSITE" id="PS00027">
    <property type="entry name" value="HOMEOBOX_1"/>
    <property type="match status" value="2"/>
</dbReference>